<dbReference type="AlphaFoldDB" id="A0A0U0SX50"/>
<organism evidence="1 3">
    <name type="scientific">Mycobacterium tuberculosis</name>
    <dbReference type="NCBI Taxonomy" id="1773"/>
    <lineage>
        <taxon>Bacteria</taxon>
        <taxon>Bacillati</taxon>
        <taxon>Actinomycetota</taxon>
        <taxon>Actinomycetes</taxon>
        <taxon>Mycobacteriales</taxon>
        <taxon>Mycobacteriaceae</taxon>
        <taxon>Mycobacterium</taxon>
        <taxon>Mycobacterium tuberculosis complex</taxon>
    </lineage>
</organism>
<dbReference type="Proteomes" id="UP000039021">
    <property type="component" value="Unassembled WGS sequence"/>
</dbReference>
<reference evidence="2" key="1">
    <citation type="submission" date="2015-03" db="EMBL/GenBank/DDBJ databases">
        <authorList>
            <consortium name="Pathogen Informatics"/>
            <person name="Murphy D."/>
        </authorList>
    </citation>
    <scope>NUCLEOTIDE SEQUENCE</scope>
    <source>
        <strain evidence="2">N09902308</strain>
    </source>
</reference>
<evidence type="ECO:0000313" key="3">
    <source>
        <dbReference type="Proteomes" id="UP000038802"/>
    </source>
</evidence>
<evidence type="ECO:0000313" key="4">
    <source>
        <dbReference type="Proteomes" id="UP000039021"/>
    </source>
</evidence>
<dbReference type="EMBL" id="CSBK01002265">
    <property type="protein sequence ID" value="COZ65448.1"/>
    <property type="molecule type" value="Genomic_DNA"/>
</dbReference>
<evidence type="ECO:0000313" key="1">
    <source>
        <dbReference type="EMBL" id="COX06980.1"/>
    </source>
</evidence>
<dbReference type="Proteomes" id="UP000038802">
    <property type="component" value="Unassembled WGS sequence"/>
</dbReference>
<protein>
    <submittedName>
        <fullName evidence="1">Uncharacterized protein</fullName>
    </submittedName>
</protein>
<sequence>MNAISLLAFASFYRVPSSGLPNAVERDWLRVKTSRGSSLGFGPVHRWGSSASDGFVPWRTSTNSLSITRTFAAPADEGPEASRPKWMLPYGEMFGAAATS</sequence>
<name>A0A0U0SX50_MYCTX</name>
<evidence type="ECO:0000313" key="2">
    <source>
        <dbReference type="EMBL" id="COZ65448.1"/>
    </source>
</evidence>
<reference evidence="3 4" key="2">
    <citation type="submission" date="2015-03" db="EMBL/GenBank/DDBJ databases">
        <authorList>
            <consortium name="Pathogen Informatics"/>
        </authorList>
    </citation>
    <scope>NUCLEOTIDE SEQUENCE [LARGE SCALE GENOMIC DNA]</scope>
    <source>
        <strain evidence="3">K00500041</strain>
        <strain evidence="4">N09902308</strain>
    </source>
</reference>
<dbReference type="EMBL" id="CSAE01000905">
    <property type="protein sequence ID" value="COX06980.1"/>
    <property type="molecule type" value="Genomic_DNA"/>
</dbReference>
<reference evidence="1" key="3">
    <citation type="submission" date="2015-03" db="EMBL/GenBank/DDBJ databases">
        <authorList>
            <person name="Murphy D."/>
        </authorList>
    </citation>
    <scope>NUCLEOTIDE SEQUENCE [LARGE SCALE GENOMIC DNA]</scope>
    <source>
        <strain evidence="1">K00500041</strain>
    </source>
</reference>
<gene>
    <name evidence="1" type="ORF">ERS007703_04716</name>
    <name evidence="2" type="ORF">ERS007739_03993</name>
</gene>
<accession>A0A0U0SX50</accession>
<proteinExistence type="predicted"/>